<organism evidence="7 8">
    <name type="scientific">Pseudonocardia cypriaca</name>
    <dbReference type="NCBI Taxonomy" id="882449"/>
    <lineage>
        <taxon>Bacteria</taxon>
        <taxon>Bacillati</taxon>
        <taxon>Actinomycetota</taxon>
        <taxon>Actinomycetes</taxon>
        <taxon>Pseudonocardiales</taxon>
        <taxon>Pseudonocardiaceae</taxon>
        <taxon>Pseudonocardia</taxon>
    </lineage>
</organism>
<evidence type="ECO:0000256" key="4">
    <source>
        <dbReference type="ARBA" id="ARBA00023136"/>
    </source>
</evidence>
<keyword evidence="8" id="KW-1185">Reference proteome</keyword>
<feature type="transmembrane region" description="Helical" evidence="5">
    <location>
        <begin position="20"/>
        <end position="39"/>
    </location>
</feature>
<evidence type="ECO:0000256" key="3">
    <source>
        <dbReference type="ARBA" id="ARBA00022989"/>
    </source>
</evidence>
<keyword evidence="2 5" id="KW-0812">Transmembrane</keyword>
<feature type="transmembrane region" description="Helical" evidence="5">
    <location>
        <begin position="45"/>
        <end position="63"/>
    </location>
</feature>
<feature type="domain" description="Integral membrane bound transporter" evidence="6">
    <location>
        <begin position="34"/>
        <end position="157"/>
    </location>
</feature>
<dbReference type="RefSeq" id="WP_142107120.1">
    <property type="nucleotide sequence ID" value="NZ_VFPH01000003.1"/>
</dbReference>
<dbReference type="GO" id="GO:0016020">
    <property type="term" value="C:membrane"/>
    <property type="evidence" value="ECO:0007669"/>
    <property type="project" value="UniProtKB-SubCell"/>
</dbReference>
<dbReference type="EMBL" id="VFPH01000003">
    <property type="protein sequence ID" value="TQM35819.1"/>
    <property type="molecule type" value="Genomic_DNA"/>
</dbReference>
<dbReference type="InterPro" id="IPR049453">
    <property type="entry name" value="Memb_transporter_dom"/>
</dbReference>
<evidence type="ECO:0000256" key="2">
    <source>
        <dbReference type="ARBA" id="ARBA00022692"/>
    </source>
</evidence>
<keyword evidence="3 5" id="KW-1133">Transmembrane helix</keyword>
<name>A0A543FPP3_9PSEU</name>
<dbReference type="AlphaFoldDB" id="A0A543FPP3"/>
<evidence type="ECO:0000256" key="5">
    <source>
        <dbReference type="SAM" id="Phobius"/>
    </source>
</evidence>
<proteinExistence type="predicted"/>
<feature type="transmembrane region" description="Helical" evidence="5">
    <location>
        <begin position="94"/>
        <end position="119"/>
    </location>
</feature>
<evidence type="ECO:0000259" key="6">
    <source>
        <dbReference type="Pfam" id="PF13515"/>
    </source>
</evidence>
<sequence length="363" mass="37801">MPAATRLRARLAAGGRRLQVSALPIAQCAVAAGIAWFVANSVVGHARPFFAPIAAVIALGVSLGSRLRRAAELVVGVSLGVLVGDLLISQIGSGAWQIVLVVALAMATAVFVDGAALLVAQAGSSAVLVATLLPPGDVSGFDRCIDALIGGAVGLLVAGVLPSDPVGPVRREARVLLDELAAVLAETAEALRKRDAEAASAALARARASQPLIDELRGALRGGHEVTRVSPLLRRRRRVLARFAELAERADYAMRNARVLVRRTYTAVCDDEPAAPELADVLNELAAAVRTLTGQLGRDGDRELAREPAVDVVHHARALTSRFDPGPSEVVIVAQVRSIALDLLQATGMSRAEALAAMRNGDD</sequence>
<gene>
    <name evidence="7" type="ORF">FB388_7263</name>
</gene>
<dbReference type="Proteomes" id="UP000319818">
    <property type="component" value="Unassembled WGS sequence"/>
</dbReference>
<protein>
    <submittedName>
        <fullName evidence="7">Uncharacterized membrane protein YgaE (UPF0421/DUF939 family)</fullName>
    </submittedName>
</protein>
<feature type="transmembrane region" description="Helical" evidence="5">
    <location>
        <begin position="70"/>
        <end position="88"/>
    </location>
</feature>
<keyword evidence="4 5" id="KW-0472">Membrane</keyword>
<comment type="subcellular location">
    <subcellularLocation>
        <location evidence="1">Membrane</location>
        <topology evidence="1">Multi-pass membrane protein</topology>
    </subcellularLocation>
</comment>
<comment type="caution">
    <text evidence="7">The sequence shown here is derived from an EMBL/GenBank/DDBJ whole genome shotgun (WGS) entry which is preliminary data.</text>
</comment>
<evidence type="ECO:0000313" key="8">
    <source>
        <dbReference type="Proteomes" id="UP000319818"/>
    </source>
</evidence>
<dbReference type="OrthoDB" id="5198202at2"/>
<evidence type="ECO:0000313" key="7">
    <source>
        <dbReference type="EMBL" id="TQM35819.1"/>
    </source>
</evidence>
<reference evidence="7 8" key="1">
    <citation type="submission" date="2019-06" db="EMBL/GenBank/DDBJ databases">
        <title>Sequencing the genomes of 1000 actinobacteria strains.</title>
        <authorList>
            <person name="Klenk H.-P."/>
        </authorList>
    </citation>
    <scope>NUCLEOTIDE SEQUENCE [LARGE SCALE GENOMIC DNA]</scope>
    <source>
        <strain evidence="7 8">DSM 45511</strain>
    </source>
</reference>
<evidence type="ECO:0000256" key="1">
    <source>
        <dbReference type="ARBA" id="ARBA00004141"/>
    </source>
</evidence>
<accession>A0A543FPP3</accession>
<dbReference type="Pfam" id="PF13515">
    <property type="entry name" value="FUSC_2"/>
    <property type="match status" value="1"/>
</dbReference>